<dbReference type="PANTHER" id="PTHR22748:SF23">
    <property type="entry name" value="EXODEOXYRIBONUCLEASE III"/>
    <property type="match status" value="1"/>
</dbReference>
<feature type="site" description="Important for catalytic activity" evidence="6">
    <location>
        <position position="112"/>
    </location>
</feature>
<dbReference type="AlphaFoldDB" id="A0ABD0MA75"/>
<evidence type="ECO:0000256" key="5">
    <source>
        <dbReference type="PIRSR" id="PIRSR604808-2"/>
    </source>
</evidence>
<dbReference type="Proteomes" id="UP001519460">
    <property type="component" value="Unassembled WGS sequence"/>
</dbReference>
<evidence type="ECO:0000256" key="2">
    <source>
        <dbReference type="ARBA" id="ARBA00022801"/>
    </source>
</evidence>
<reference evidence="7 8" key="1">
    <citation type="journal article" date="2023" name="Sci. Data">
        <title>Genome assembly of the Korean intertidal mud-creeper Batillaria attramentaria.</title>
        <authorList>
            <person name="Patra A.K."/>
            <person name="Ho P.T."/>
            <person name="Jun S."/>
            <person name="Lee S.J."/>
            <person name="Kim Y."/>
            <person name="Won Y.J."/>
        </authorList>
    </citation>
    <scope>NUCLEOTIDE SEQUENCE [LARGE SCALE GENOMIC DNA]</scope>
    <source>
        <strain evidence="7">Wonlab-2016</strain>
    </source>
</reference>
<keyword evidence="5" id="KW-0464">Manganese</keyword>
<dbReference type="PANTHER" id="PTHR22748">
    <property type="entry name" value="AP ENDONUCLEASE"/>
    <property type="match status" value="1"/>
</dbReference>
<accession>A0ABD0MA75</accession>
<evidence type="ECO:0000256" key="1">
    <source>
        <dbReference type="ARBA" id="ARBA00022723"/>
    </source>
</evidence>
<dbReference type="SUPFAM" id="SSF56219">
    <property type="entry name" value="DNase I-like"/>
    <property type="match status" value="1"/>
</dbReference>
<proteinExistence type="predicted"/>
<dbReference type="InterPro" id="IPR036691">
    <property type="entry name" value="Endo/exonu/phosph_ase_sf"/>
</dbReference>
<feature type="active site" description="Proton donor/acceptor" evidence="4">
    <location>
        <position position="50"/>
    </location>
</feature>
<sequence>MVISLKTDDFNFKIIHVYAPNSSLEKLAFFDELSQVTNKYTGNDFILLGDMNTVVDNNLDIISGRPHGKTEVDRLNEFVDTLGLCDVWRSFHEGEKEYTWSKQNPFIARRLDYCFVTETLVESCTSCDIISVPFTDHRAVALDISSGSFVRGPGYWHFNNALLQEKTFVEEMNELLDTLVTAKTGDTYISKQWEMAKIKNKRILY</sequence>
<dbReference type="GO" id="GO:0016787">
    <property type="term" value="F:hydrolase activity"/>
    <property type="evidence" value="ECO:0007669"/>
    <property type="project" value="UniProtKB-KW"/>
</dbReference>
<feature type="active site" evidence="4">
    <location>
        <position position="18"/>
    </location>
</feature>
<dbReference type="Gene3D" id="3.60.10.10">
    <property type="entry name" value="Endonuclease/exonuclease/phosphatase"/>
    <property type="match status" value="1"/>
</dbReference>
<feature type="binding site" evidence="5">
    <location>
        <position position="136"/>
    </location>
    <ligand>
        <name>Mg(2+)</name>
        <dbReference type="ChEBI" id="CHEBI:18420"/>
        <label>1</label>
    </ligand>
</feature>
<feature type="site" description="Transition state stabilizer" evidence="6">
    <location>
        <position position="52"/>
    </location>
</feature>
<organism evidence="7 8">
    <name type="scientific">Batillaria attramentaria</name>
    <dbReference type="NCBI Taxonomy" id="370345"/>
    <lineage>
        <taxon>Eukaryota</taxon>
        <taxon>Metazoa</taxon>
        <taxon>Spiralia</taxon>
        <taxon>Lophotrochozoa</taxon>
        <taxon>Mollusca</taxon>
        <taxon>Gastropoda</taxon>
        <taxon>Caenogastropoda</taxon>
        <taxon>Sorbeoconcha</taxon>
        <taxon>Cerithioidea</taxon>
        <taxon>Batillariidae</taxon>
        <taxon>Batillaria</taxon>
    </lineage>
</organism>
<keyword evidence="2" id="KW-0378">Hydrolase</keyword>
<evidence type="ECO:0000313" key="7">
    <source>
        <dbReference type="EMBL" id="KAK7508724.1"/>
    </source>
</evidence>
<gene>
    <name evidence="7" type="ORF">BaRGS_00000290</name>
</gene>
<feature type="site" description="Interaction with DNA substrate" evidence="6">
    <location>
        <position position="137"/>
    </location>
</feature>
<name>A0ABD0MA75_9CAEN</name>
<comment type="cofactor">
    <cofactor evidence="5">
        <name>Mg(2+)</name>
        <dbReference type="ChEBI" id="CHEBI:18420"/>
    </cofactor>
    <cofactor evidence="5">
        <name>Mn(2+)</name>
        <dbReference type="ChEBI" id="CHEBI:29035"/>
    </cofactor>
    <text evidence="5">Probably binds two magnesium or manganese ions per subunit.</text>
</comment>
<evidence type="ECO:0000256" key="6">
    <source>
        <dbReference type="PIRSR" id="PIRSR604808-3"/>
    </source>
</evidence>
<dbReference type="EMBL" id="JACVVK020000001">
    <property type="protein sequence ID" value="KAK7508724.1"/>
    <property type="molecule type" value="Genomic_DNA"/>
</dbReference>
<keyword evidence="3 5" id="KW-0460">Magnesium</keyword>
<comment type="caution">
    <text evidence="7">The sequence shown here is derived from an EMBL/GenBank/DDBJ whole genome shotgun (WGS) entry which is preliminary data.</text>
</comment>
<keyword evidence="1 5" id="KW-0479">Metal-binding</keyword>
<feature type="binding site" evidence="5">
    <location>
        <position position="52"/>
    </location>
    <ligand>
        <name>Mg(2+)</name>
        <dbReference type="ChEBI" id="CHEBI:18420"/>
        <label>1</label>
    </ligand>
</feature>
<evidence type="ECO:0008006" key="9">
    <source>
        <dbReference type="Google" id="ProtNLM"/>
    </source>
</evidence>
<feature type="binding site" evidence="5">
    <location>
        <position position="137"/>
    </location>
    <ligand>
        <name>Mg(2+)</name>
        <dbReference type="ChEBI" id="CHEBI:18420"/>
        <label>1</label>
    </ligand>
</feature>
<protein>
    <recommendedName>
        <fullName evidence="9">Endonuclease/exonuclease/phosphatase domain-containing protein</fullName>
    </recommendedName>
</protein>
<feature type="binding site" evidence="5">
    <location>
        <position position="50"/>
    </location>
    <ligand>
        <name>Mg(2+)</name>
        <dbReference type="ChEBI" id="CHEBI:18420"/>
        <label>1</label>
    </ligand>
</feature>
<evidence type="ECO:0000256" key="4">
    <source>
        <dbReference type="PIRSR" id="PIRSR604808-1"/>
    </source>
</evidence>
<keyword evidence="8" id="KW-1185">Reference proteome</keyword>
<dbReference type="GO" id="GO:0046872">
    <property type="term" value="F:metal ion binding"/>
    <property type="evidence" value="ECO:0007669"/>
    <property type="project" value="UniProtKB-KW"/>
</dbReference>
<evidence type="ECO:0000256" key="3">
    <source>
        <dbReference type="ARBA" id="ARBA00022842"/>
    </source>
</evidence>
<feature type="active site" description="Proton acceptor" evidence="4">
    <location>
        <position position="137"/>
    </location>
</feature>
<evidence type="ECO:0000313" key="8">
    <source>
        <dbReference type="Proteomes" id="UP001519460"/>
    </source>
</evidence>
<dbReference type="InterPro" id="IPR004808">
    <property type="entry name" value="AP_endonuc_1"/>
</dbReference>